<evidence type="ECO:0000259" key="14">
    <source>
        <dbReference type="Pfam" id="PF02852"/>
    </source>
</evidence>
<proteinExistence type="inferred from homology"/>
<comment type="subcellular location">
    <subcellularLocation>
        <location evidence="13">Cytoplasm</location>
    </subcellularLocation>
</comment>
<evidence type="ECO:0000313" key="16">
    <source>
        <dbReference type="EMBL" id="KAF2690827.1"/>
    </source>
</evidence>
<dbReference type="PROSITE" id="PS00076">
    <property type="entry name" value="PYRIDINE_REDOX_1"/>
    <property type="match status" value="1"/>
</dbReference>
<dbReference type="GO" id="GO:0005739">
    <property type="term" value="C:mitochondrion"/>
    <property type="evidence" value="ECO:0007669"/>
    <property type="project" value="TreeGrafter"/>
</dbReference>
<keyword evidence="7" id="KW-1015">Disulfide bond</keyword>
<dbReference type="Gene3D" id="3.50.50.60">
    <property type="entry name" value="FAD/NAD(P)-binding domain"/>
    <property type="match status" value="1"/>
</dbReference>
<comment type="function">
    <text evidence="9 13">Catalyzes the reduction of glutathione disulfide (GSSG) to reduced glutathione (GSH). Constitutes the major mechanism to maintain a high GSH:GSSG ratio in the cytosol.</text>
</comment>
<evidence type="ECO:0000256" key="6">
    <source>
        <dbReference type="ARBA" id="ARBA00023002"/>
    </source>
</evidence>
<feature type="binding site" evidence="10">
    <location>
        <begin position="243"/>
        <end position="250"/>
    </location>
    <ligand>
        <name>NAD(+)</name>
        <dbReference type="ChEBI" id="CHEBI:57540"/>
    </ligand>
</feature>
<evidence type="ECO:0000256" key="11">
    <source>
        <dbReference type="PIRSR" id="PIRSR000350-4"/>
    </source>
</evidence>
<dbReference type="InterPro" id="IPR006322">
    <property type="entry name" value="Glutathione_Rdtase_euk/bac"/>
</dbReference>
<evidence type="ECO:0000256" key="8">
    <source>
        <dbReference type="ARBA" id="ARBA00023284"/>
    </source>
</evidence>
<evidence type="ECO:0000256" key="4">
    <source>
        <dbReference type="ARBA" id="ARBA00022630"/>
    </source>
</evidence>
<dbReference type="GO" id="GO:0045454">
    <property type="term" value="P:cell redox homeostasis"/>
    <property type="evidence" value="ECO:0007669"/>
    <property type="project" value="InterPro"/>
</dbReference>
<dbReference type="OrthoDB" id="5956163at2759"/>
<dbReference type="InterPro" id="IPR004099">
    <property type="entry name" value="Pyr_nucl-diS_OxRdtase_dimer"/>
</dbReference>
<keyword evidence="10" id="KW-0547">Nucleotide-binding</keyword>
<keyword evidence="8 12" id="KW-0676">Redox-active center</keyword>
<keyword evidence="5 10" id="KW-0274">FAD</keyword>
<evidence type="ECO:0000256" key="2">
    <source>
        <dbReference type="ARBA" id="ARBA00012607"/>
    </source>
</evidence>
<dbReference type="EC" id="1.8.1.7" evidence="2 13"/>
<evidence type="ECO:0000256" key="7">
    <source>
        <dbReference type="ARBA" id="ARBA00023157"/>
    </source>
</evidence>
<dbReference type="SUPFAM" id="SSF51905">
    <property type="entry name" value="FAD/NAD(P)-binding domain"/>
    <property type="match status" value="1"/>
</dbReference>
<dbReference type="GO" id="GO:0004362">
    <property type="term" value="F:glutathione-disulfide reductase (NADPH) activity"/>
    <property type="evidence" value="ECO:0007669"/>
    <property type="project" value="UniProtKB-EC"/>
</dbReference>
<dbReference type="NCBIfam" id="TIGR01421">
    <property type="entry name" value="gluta_reduc_1"/>
    <property type="match status" value="1"/>
</dbReference>
<evidence type="ECO:0000256" key="5">
    <source>
        <dbReference type="ARBA" id="ARBA00022827"/>
    </source>
</evidence>
<keyword evidence="13" id="KW-0963">Cytoplasm</keyword>
<dbReference type="GO" id="GO:0006749">
    <property type="term" value="P:glutathione metabolic process"/>
    <property type="evidence" value="ECO:0007669"/>
    <property type="project" value="InterPro"/>
</dbReference>
<sequence>MLRTIATRGQRLAPSLPITAPSAASHFFASSYPAFVPAARVTLASSRLSALSSHFSTSGTIMAPVPKECDYLVIGIGSGGIASARRAAKYGAKVIAIESKRLGGTCVNVGCVPKKVTWNAAAISETFKDAKAYGFGGFEQPTFDWPYFKKKRDAYVKRLNGIYENNLNKDKIEHLKGRAKFVGTNEVEVALEVGGTQRVKGKKVLIATGGRPKVPNIPGAELCIDSDGFFDLEDRPKSIATSGAGYIGVEMSGMLHALGTDVHFFIRGQKLLRTFDPMIQDVVTKEYERQGINLYKGSQITKVEDIGNGLKRVTYQETESKKEGTVEVECVLFATGRDPEIEDLDVKKLGLELDEMNHIKTDDYQNTNIPNVYAIGDVSDRGFELTPVAIASGRRLSDRLFGGKPDAHLDYSNIPSVVFAHPEIGSIGLTEPEAREKYGDKVKVYQTQFTGMYYAMMEQEDKAPTAYKIICVGENEKVVGLHILGQSSSEILQGFGVAIKMGATKQDFDNCVVCIRSLFPFLPVAASHYAAFVLPSCIFASQPASLHGILRGSEG</sequence>
<keyword evidence="4 12" id="KW-0285">Flavoprotein</keyword>
<feature type="domain" description="FAD/NAD(P)-binding" evidence="15">
    <location>
        <begin position="70"/>
        <end position="393"/>
    </location>
</feature>
<comment type="cofactor">
    <cofactor evidence="10">
        <name>FAD</name>
        <dbReference type="ChEBI" id="CHEBI:57692"/>
    </cofactor>
    <text evidence="10">Binds 1 FAD per subunit.</text>
</comment>
<dbReference type="AlphaFoldDB" id="A0A6G1JJT3"/>
<dbReference type="InterPro" id="IPR012999">
    <property type="entry name" value="Pyr_OxRdtase_I_AS"/>
</dbReference>
<evidence type="ECO:0000256" key="10">
    <source>
        <dbReference type="PIRSR" id="PIRSR000350-3"/>
    </source>
</evidence>
<feature type="disulfide bond" description="Redox-active" evidence="11">
    <location>
        <begin position="106"/>
        <end position="111"/>
    </location>
</feature>
<dbReference type="Pfam" id="PF07992">
    <property type="entry name" value="Pyr_redox_2"/>
    <property type="match status" value="1"/>
</dbReference>
<keyword evidence="13" id="KW-0521">NADP</keyword>
<feature type="binding site" evidence="10">
    <location>
        <position position="377"/>
    </location>
    <ligand>
        <name>FAD</name>
        <dbReference type="ChEBI" id="CHEBI:57692"/>
    </ligand>
</feature>
<dbReference type="InterPro" id="IPR016156">
    <property type="entry name" value="FAD/NAD-linked_Rdtase_dimer_sf"/>
</dbReference>
<dbReference type="EMBL" id="MU005570">
    <property type="protein sequence ID" value="KAF2690827.1"/>
    <property type="molecule type" value="Genomic_DNA"/>
</dbReference>
<dbReference type="FunFam" id="3.50.50.60:FF:000235">
    <property type="entry name" value="Glutathione reductase"/>
    <property type="match status" value="1"/>
</dbReference>
<dbReference type="GO" id="GO:0050660">
    <property type="term" value="F:flavin adenine dinucleotide binding"/>
    <property type="evidence" value="ECO:0007669"/>
    <property type="project" value="InterPro"/>
</dbReference>
<dbReference type="SUPFAM" id="SSF55424">
    <property type="entry name" value="FAD/NAD-linked reductases, dimerisation (C-terminal) domain"/>
    <property type="match status" value="1"/>
</dbReference>
<dbReference type="Proteomes" id="UP000799291">
    <property type="component" value="Unassembled WGS sequence"/>
</dbReference>
<keyword evidence="17" id="KW-1185">Reference proteome</keyword>
<evidence type="ECO:0000256" key="13">
    <source>
        <dbReference type="RuleBase" id="RU365016"/>
    </source>
</evidence>
<dbReference type="PANTHER" id="PTHR42737">
    <property type="entry name" value="GLUTATHIONE REDUCTASE"/>
    <property type="match status" value="1"/>
</dbReference>
<name>A0A6G1JJT3_9PLEO</name>
<evidence type="ECO:0000259" key="15">
    <source>
        <dbReference type="Pfam" id="PF07992"/>
    </source>
</evidence>
<organism evidence="16 17">
    <name type="scientific">Lentithecium fluviatile CBS 122367</name>
    <dbReference type="NCBI Taxonomy" id="1168545"/>
    <lineage>
        <taxon>Eukaryota</taxon>
        <taxon>Fungi</taxon>
        <taxon>Dikarya</taxon>
        <taxon>Ascomycota</taxon>
        <taxon>Pezizomycotina</taxon>
        <taxon>Dothideomycetes</taxon>
        <taxon>Pleosporomycetidae</taxon>
        <taxon>Pleosporales</taxon>
        <taxon>Massarineae</taxon>
        <taxon>Lentitheciaceae</taxon>
        <taxon>Lentithecium</taxon>
    </lineage>
</organism>
<dbReference type="GO" id="GO:0034599">
    <property type="term" value="P:cellular response to oxidative stress"/>
    <property type="evidence" value="ECO:0007669"/>
    <property type="project" value="TreeGrafter"/>
</dbReference>
<dbReference type="NCBIfam" id="NF004776">
    <property type="entry name" value="PRK06116.1"/>
    <property type="match status" value="1"/>
</dbReference>
<evidence type="ECO:0000256" key="9">
    <source>
        <dbReference type="ARBA" id="ARBA00056905"/>
    </source>
</evidence>
<evidence type="ECO:0000313" key="17">
    <source>
        <dbReference type="Proteomes" id="UP000799291"/>
    </source>
</evidence>
<evidence type="ECO:0000256" key="12">
    <source>
        <dbReference type="RuleBase" id="RU003691"/>
    </source>
</evidence>
<dbReference type="InterPro" id="IPR046952">
    <property type="entry name" value="GSHR/TRXR-like"/>
</dbReference>
<comment type="catalytic activity">
    <reaction evidence="13">
        <text>2 glutathione + NADP(+) = glutathione disulfide + NADPH + H(+)</text>
        <dbReference type="Rhea" id="RHEA:11740"/>
        <dbReference type="ChEBI" id="CHEBI:15378"/>
        <dbReference type="ChEBI" id="CHEBI:57783"/>
        <dbReference type="ChEBI" id="CHEBI:57925"/>
        <dbReference type="ChEBI" id="CHEBI:58297"/>
        <dbReference type="ChEBI" id="CHEBI:58349"/>
        <dbReference type="EC" id="1.8.1.7"/>
    </reaction>
</comment>
<protein>
    <recommendedName>
        <fullName evidence="3 13">Glutathione reductase</fullName>
        <ecNumber evidence="2 13">1.8.1.7</ecNumber>
    </recommendedName>
</protein>
<feature type="domain" description="Pyridine nucleotide-disulphide oxidoreductase dimerisation" evidence="14">
    <location>
        <begin position="414"/>
        <end position="512"/>
    </location>
</feature>
<comment type="similarity">
    <text evidence="1 12">Belongs to the class-I pyridine nucleotide-disulfide oxidoreductase family.</text>
</comment>
<dbReference type="Pfam" id="PF02852">
    <property type="entry name" value="Pyr_redox_dim"/>
    <property type="match status" value="1"/>
</dbReference>
<reference evidence="16" key="1">
    <citation type="journal article" date="2020" name="Stud. Mycol.">
        <title>101 Dothideomycetes genomes: a test case for predicting lifestyles and emergence of pathogens.</title>
        <authorList>
            <person name="Haridas S."/>
            <person name="Albert R."/>
            <person name="Binder M."/>
            <person name="Bloem J."/>
            <person name="Labutti K."/>
            <person name="Salamov A."/>
            <person name="Andreopoulos B."/>
            <person name="Baker S."/>
            <person name="Barry K."/>
            <person name="Bills G."/>
            <person name="Bluhm B."/>
            <person name="Cannon C."/>
            <person name="Castanera R."/>
            <person name="Culley D."/>
            <person name="Daum C."/>
            <person name="Ezra D."/>
            <person name="Gonzalez J."/>
            <person name="Henrissat B."/>
            <person name="Kuo A."/>
            <person name="Liang C."/>
            <person name="Lipzen A."/>
            <person name="Lutzoni F."/>
            <person name="Magnuson J."/>
            <person name="Mondo S."/>
            <person name="Nolan M."/>
            <person name="Ohm R."/>
            <person name="Pangilinan J."/>
            <person name="Park H.-J."/>
            <person name="Ramirez L."/>
            <person name="Alfaro M."/>
            <person name="Sun H."/>
            <person name="Tritt A."/>
            <person name="Yoshinaga Y."/>
            <person name="Zwiers L.-H."/>
            <person name="Turgeon B."/>
            <person name="Goodwin S."/>
            <person name="Spatafora J."/>
            <person name="Crous P."/>
            <person name="Grigoriev I."/>
        </authorList>
    </citation>
    <scope>NUCLEOTIDE SEQUENCE</scope>
    <source>
        <strain evidence="16">CBS 122367</strain>
    </source>
</reference>
<evidence type="ECO:0000256" key="1">
    <source>
        <dbReference type="ARBA" id="ARBA00007532"/>
    </source>
</evidence>
<feature type="binding site" evidence="10">
    <location>
        <position position="336"/>
    </location>
    <ligand>
        <name>NAD(+)</name>
        <dbReference type="ChEBI" id="CHEBI:57540"/>
    </ligand>
</feature>
<dbReference type="InterPro" id="IPR001100">
    <property type="entry name" value="Pyr_nuc-diS_OxRdtase"/>
</dbReference>
<feature type="binding site" evidence="10">
    <location>
        <position position="115"/>
    </location>
    <ligand>
        <name>FAD</name>
        <dbReference type="ChEBI" id="CHEBI:57692"/>
    </ligand>
</feature>
<dbReference type="PIRSF" id="PIRSF000350">
    <property type="entry name" value="Mercury_reductase_MerA"/>
    <property type="match status" value="1"/>
</dbReference>
<dbReference type="PANTHER" id="PTHR42737:SF2">
    <property type="entry name" value="GLUTATHIONE REDUCTASE"/>
    <property type="match status" value="1"/>
</dbReference>
<accession>A0A6G1JJT3</accession>
<dbReference type="GO" id="GO:0050661">
    <property type="term" value="F:NADP binding"/>
    <property type="evidence" value="ECO:0007669"/>
    <property type="project" value="InterPro"/>
</dbReference>
<keyword evidence="6 12" id="KW-0560">Oxidoreductase</keyword>
<evidence type="ECO:0000256" key="3">
    <source>
        <dbReference type="ARBA" id="ARBA00017111"/>
    </source>
</evidence>
<dbReference type="GO" id="GO:0005829">
    <property type="term" value="C:cytosol"/>
    <property type="evidence" value="ECO:0007669"/>
    <property type="project" value="TreeGrafter"/>
</dbReference>
<keyword evidence="10" id="KW-0520">NAD</keyword>
<dbReference type="PRINTS" id="PR00411">
    <property type="entry name" value="PNDRDTASEI"/>
</dbReference>
<dbReference type="InterPro" id="IPR023753">
    <property type="entry name" value="FAD/NAD-binding_dom"/>
</dbReference>
<gene>
    <name evidence="16" type="ORF">K458DRAFT_63564</name>
</gene>
<dbReference type="InterPro" id="IPR036188">
    <property type="entry name" value="FAD/NAD-bd_sf"/>
</dbReference>
<dbReference type="PRINTS" id="PR00368">
    <property type="entry name" value="FADPNR"/>
</dbReference>